<feature type="transmembrane region" description="Helical" evidence="2">
    <location>
        <begin position="30"/>
        <end position="50"/>
    </location>
</feature>
<feature type="region of interest" description="Disordered" evidence="1">
    <location>
        <begin position="119"/>
        <end position="143"/>
    </location>
</feature>
<sequence>MSKRRPWLAVALAFVYPGLGHVYLREWLRALLWFLLTVATALVVVPPDLVGSRGGFDAILRAQQDLPLTAALAIVSVTAFSMLDAYWLAARNGEASGSGAGAGTGGRVTYDSADAATDRAGAGASASGASTSRDRDERGSRCPNCRREVDAEYDFCPWCATEFDVES</sequence>
<reference evidence="4 5" key="1">
    <citation type="journal article" date="2019" name="Int. J. Syst. Evol. Microbiol.">
        <title>The Global Catalogue of Microorganisms (GCM) 10K type strain sequencing project: providing services to taxonomists for standard genome sequencing and annotation.</title>
        <authorList>
            <consortium name="The Broad Institute Genomics Platform"/>
            <consortium name="The Broad Institute Genome Sequencing Center for Infectious Disease"/>
            <person name="Wu L."/>
            <person name="Ma J."/>
        </authorList>
    </citation>
    <scope>NUCLEOTIDE SEQUENCE [LARGE SCALE GENOMIC DNA]</scope>
    <source>
        <strain evidence="4 5">PSRA2</strain>
    </source>
</reference>
<protein>
    <submittedName>
        <fullName evidence="4">Zinc ribbon domain-containing protein</fullName>
    </submittedName>
</protein>
<feature type="compositionally biased region" description="Basic and acidic residues" evidence="1">
    <location>
        <begin position="132"/>
        <end position="143"/>
    </location>
</feature>
<keyword evidence="5" id="KW-1185">Reference proteome</keyword>
<dbReference type="InterPro" id="IPR055997">
    <property type="entry name" value="DUF7575"/>
</dbReference>
<evidence type="ECO:0000256" key="1">
    <source>
        <dbReference type="SAM" id="MobiDB-lite"/>
    </source>
</evidence>
<keyword evidence="2" id="KW-1133">Transmembrane helix</keyword>
<evidence type="ECO:0000256" key="2">
    <source>
        <dbReference type="SAM" id="Phobius"/>
    </source>
</evidence>
<organism evidence="4 5">
    <name type="scientific">Halomarina ordinaria</name>
    <dbReference type="NCBI Taxonomy" id="3033939"/>
    <lineage>
        <taxon>Archaea</taxon>
        <taxon>Methanobacteriati</taxon>
        <taxon>Methanobacteriota</taxon>
        <taxon>Stenosarchaea group</taxon>
        <taxon>Halobacteria</taxon>
        <taxon>Halobacteriales</taxon>
        <taxon>Natronomonadaceae</taxon>
        <taxon>Halomarina</taxon>
    </lineage>
</organism>
<evidence type="ECO:0000313" key="5">
    <source>
        <dbReference type="Proteomes" id="UP001596406"/>
    </source>
</evidence>
<feature type="compositionally biased region" description="Low complexity" evidence="1">
    <location>
        <begin position="119"/>
        <end position="131"/>
    </location>
</feature>
<keyword evidence="2" id="KW-0812">Transmembrane</keyword>
<evidence type="ECO:0000259" key="3">
    <source>
        <dbReference type="Pfam" id="PF24460"/>
    </source>
</evidence>
<name>A0ABD5U7K7_9EURY</name>
<dbReference type="RefSeq" id="WP_304448166.1">
    <property type="nucleotide sequence ID" value="NZ_JARRAH010000001.1"/>
</dbReference>
<feature type="domain" description="DUF7575" evidence="3">
    <location>
        <begin position="138"/>
        <end position="164"/>
    </location>
</feature>
<dbReference type="EMBL" id="JBHSXM010000001">
    <property type="protein sequence ID" value="MFC6836482.1"/>
    <property type="molecule type" value="Genomic_DNA"/>
</dbReference>
<dbReference type="AlphaFoldDB" id="A0ABD5U7K7"/>
<feature type="transmembrane region" description="Helical" evidence="2">
    <location>
        <begin position="70"/>
        <end position="89"/>
    </location>
</feature>
<accession>A0ABD5U7K7</accession>
<proteinExistence type="predicted"/>
<dbReference type="Pfam" id="PF24460">
    <property type="entry name" value="DUF7575"/>
    <property type="match status" value="1"/>
</dbReference>
<keyword evidence="2" id="KW-0472">Membrane</keyword>
<comment type="caution">
    <text evidence="4">The sequence shown here is derived from an EMBL/GenBank/DDBJ whole genome shotgun (WGS) entry which is preliminary data.</text>
</comment>
<evidence type="ECO:0000313" key="4">
    <source>
        <dbReference type="EMBL" id="MFC6836482.1"/>
    </source>
</evidence>
<dbReference type="Proteomes" id="UP001596406">
    <property type="component" value="Unassembled WGS sequence"/>
</dbReference>
<gene>
    <name evidence="4" type="ORF">ACFQHK_08160</name>
</gene>